<keyword evidence="3" id="KW-1185">Reference proteome</keyword>
<gene>
    <name evidence="2" type="ORF">DNG_10071</name>
</gene>
<evidence type="ECO:0000256" key="1">
    <source>
        <dbReference type="SAM" id="MobiDB-lite"/>
    </source>
</evidence>
<evidence type="ECO:0000313" key="2">
    <source>
        <dbReference type="EMBL" id="SPO07377.1"/>
    </source>
</evidence>
<protein>
    <submittedName>
        <fullName evidence="2">Uncharacterized protein</fullName>
    </submittedName>
</protein>
<dbReference type="Proteomes" id="UP001187682">
    <property type="component" value="Unassembled WGS sequence"/>
</dbReference>
<dbReference type="PANTHER" id="PTHR42037:SF1">
    <property type="match status" value="1"/>
</dbReference>
<dbReference type="Pfam" id="PF14441">
    <property type="entry name" value="OTT_1508_deam"/>
    <property type="match status" value="1"/>
</dbReference>
<organism evidence="2 3">
    <name type="scientific">Cephalotrichum gorgonifer</name>
    <dbReference type="NCBI Taxonomy" id="2041049"/>
    <lineage>
        <taxon>Eukaryota</taxon>
        <taxon>Fungi</taxon>
        <taxon>Dikarya</taxon>
        <taxon>Ascomycota</taxon>
        <taxon>Pezizomycotina</taxon>
        <taxon>Sordariomycetes</taxon>
        <taxon>Hypocreomycetidae</taxon>
        <taxon>Microascales</taxon>
        <taxon>Microascaceae</taxon>
        <taxon>Cephalotrichum</taxon>
    </lineage>
</organism>
<dbReference type="InterPro" id="IPR027796">
    <property type="entry name" value="OTT_1508_deam-like"/>
</dbReference>
<feature type="region of interest" description="Disordered" evidence="1">
    <location>
        <begin position="636"/>
        <end position="655"/>
    </location>
</feature>
<feature type="region of interest" description="Disordered" evidence="1">
    <location>
        <begin position="510"/>
        <end position="630"/>
    </location>
</feature>
<feature type="compositionally biased region" description="Acidic residues" evidence="1">
    <location>
        <begin position="524"/>
        <end position="533"/>
    </location>
</feature>
<evidence type="ECO:0000313" key="3">
    <source>
        <dbReference type="Proteomes" id="UP001187682"/>
    </source>
</evidence>
<feature type="compositionally biased region" description="Low complexity" evidence="1">
    <location>
        <begin position="564"/>
        <end position="576"/>
    </location>
</feature>
<feature type="compositionally biased region" description="Low complexity" evidence="1">
    <location>
        <begin position="583"/>
        <end position="600"/>
    </location>
</feature>
<accession>A0AAE8N8Z5</accession>
<comment type="caution">
    <text evidence="2">The sequence shown here is derived from an EMBL/GenBank/DDBJ whole genome shotgun (WGS) entry which is preliminary data.</text>
</comment>
<dbReference type="EMBL" id="ONZQ02000020">
    <property type="protein sequence ID" value="SPO07377.1"/>
    <property type="molecule type" value="Genomic_DNA"/>
</dbReference>
<sequence>MPGTILIPSNNDGRQETYSVDTLYKGELVGLQPGLKRQLYFPLMLLNALVKSPEMERRSRSGTPQETGQDAKQTFHDFVNRVALVCQTEYGGDSVSASAVLQRPDKVIFVFSCNDRDEDQMEHVARSLEDILKMVPERSKTKHVDIPALRKRILRSILTLTRVRVGAYLRKLKEYLEGGEDGEGCISRCQRDHTPGGLNLRRELERMAHLTTTAARLSGIAQSSDGRSQFADATIELIEQLLAIRRSESLFQEIVQRAVTEEDRGSQFACWQEMRHITDRLTAYEDAIEAFFRAHELWPMLFDDFEVRYVPSATPLFRLLTLKPPTAEDIVGKITSESMLLEKLKDFAAQLSTKHEMNERLQKRWPKKDTKFVVHAEVQLHRWLETTYGGTFTDEFFRGYSYIGSSKPTCLLCSYYFQEHGTAVEVRPSHRNLYTSWLMHEVFKEEVSACEGGRDDQRERMLLGHRIKGRVIADIKTTLVNKLSERRDHDSTDKYSKDLMALANLSLGGPVPVSTDQLSVSGDAGDDRDDSDDLPTTSQRDGSGDGWNGLGGQQANWRMGGSWRAPTPAAPASPRTYARDDSLTSSYRSGQGSSRNRGSGQEWNSRGGGSWRVPPYAVWQPRDEDEGDRTTIVFRGRRALVGPGRQWPGARGRGR</sequence>
<name>A0AAE8N8Z5_9PEZI</name>
<dbReference type="PANTHER" id="PTHR42037">
    <property type="match status" value="1"/>
</dbReference>
<dbReference type="AlphaFoldDB" id="A0AAE8N8Z5"/>
<proteinExistence type="predicted"/>
<reference evidence="2" key="1">
    <citation type="submission" date="2018-03" db="EMBL/GenBank/DDBJ databases">
        <authorList>
            <person name="Guldener U."/>
        </authorList>
    </citation>
    <scope>NUCLEOTIDE SEQUENCE</scope>
</reference>